<evidence type="ECO:0000256" key="2">
    <source>
        <dbReference type="ARBA" id="ARBA00008107"/>
    </source>
</evidence>
<dbReference type="GO" id="GO:0045936">
    <property type="term" value="P:negative regulation of phosphate metabolic process"/>
    <property type="evidence" value="ECO:0007669"/>
    <property type="project" value="InterPro"/>
</dbReference>
<evidence type="ECO:0000313" key="10">
    <source>
        <dbReference type="Proteomes" id="UP000515743"/>
    </source>
</evidence>
<evidence type="ECO:0000313" key="9">
    <source>
        <dbReference type="EMBL" id="QNE90489.1"/>
    </source>
</evidence>
<keyword evidence="10" id="KW-1185">Reference proteome</keyword>
<evidence type="ECO:0000256" key="1">
    <source>
        <dbReference type="ARBA" id="ARBA00004496"/>
    </source>
</evidence>
<protein>
    <recommendedName>
        <fullName evidence="7">Phosphate-specific transport system accessory protein PhoU</fullName>
    </recommendedName>
</protein>
<comment type="similarity">
    <text evidence="2 7">Belongs to the PhoU family.</text>
</comment>
<dbReference type="KEGG" id="cik:H0194_03725"/>
<dbReference type="GO" id="GO:0030643">
    <property type="term" value="P:intracellular phosphate ion homeostasis"/>
    <property type="evidence" value="ECO:0007669"/>
    <property type="project" value="InterPro"/>
</dbReference>
<keyword evidence="4 7" id="KW-0813">Transport</keyword>
<dbReference type="InterPro" id="IPR028366">
    <property type="entry name" value="PhoU"/>
</dbReference>
<evidence type="ECO:0000259" key="8">
    <source>
        <dbReference type="Pfam" id="PF01895"/>
    </source>
</evidence>
<feature type="domain" description="PhoU" evidence="8">
    <location>
        <begin position="122"/>
        <end position="203"/>
    </location>
</feature>
<keyword evidence="5 7" id="KW-0963">Cytoplasm</keyword>
<dbReference type="GO" id="GO:0005737">
    <property type="term" value="C:cytoplasm"/>
    <property type="evidence" value="ECO:0007669"/>
    <property type="project" value="UniProtKB-SubCell"/>
</dbReference>
<organism evidence="9 10">
    <name type="scientific">Corynebacterium incognita</name>
    <dbReference type="NCBI Taxonomy" id="2754725"/>
    <lineage>
        <taxon>Bacteria</taxon>
        <taxon>Bacillati</taxon>
        <taxon>Actinomycetota</taxon>
        <taxon>Actinomycetes</taxon>
        <taxon>Mycobacteriales</taxon>
        <taxon>Corynebacteriaceae</taxon>
        <taxon>Corynebacterium</taxon>
    </lineage>
</organism>
<dbReference type="InterPro" id="IPR038078">
    <property type="entry name" value="PhoU-like_sf"/>
</dbReference>
<dbReference type="PANTHER" id="PTHR42930:SF3">
    <property type="entry name" value="PHOSPHATE-SPECIFIC TRANSPORT SYSTEM ACCESSORY PROTEIN PHOU"/>
    <property type="match status" value="1"/>
</dbReference>
<evidence type="ECO:0000256" key="6">
    <source>
        <dbReference type="ARBA" id="ARBA00022592"/>
    </source>
</evidence>
<accession>A0A7G7CSC3</accession>
<dbReference type="PANTHER" id="PTHR42930">
    <property type="entry name" value="PHOSPHATE-SPECIFIC TRANSPORT SYSTEM ACCESSORY PROTEIN PHOU"/>
    <property type="match status" value="1"/>
</dbReference>
<evidence type="ECO:0000256" key="7">
    <source>
        <dbReference type="PIRNR" id="PIRNR003107"/>
    </source>
</evidence>
<dbReference type="Proteomes" id="UP000515743">
    <property type="component" value="Chromosome"/>
</dbReference>
<evidence type="ECO:0000256" key="4">
    <source>
        <dbReference type="ARBA" id="ARBA00022448"/>
    </source>
</evidence>
<dbReference type="PIRSF" id="PIRSF003107">
    <property type="entry name" value="PhoU"/>
    <property type="match status" value="1"/>
</dbReference>
<name>A0A7G7CSC3_9CORY</name>
<dbReference type="NCBIfam" id="TIGR02135">
    <property type="entry name" value="phoU_full"/>
    <property type="match status" value="1"/>
</dbReference>
<dbReference type="EMBL" id="CP059404">
    <property type="protein sequence ID" value="QNE90489.1"/>
    <property type="molecule type" value="Genomic_DNA"/>
</dbReference>
<dbReference type="InterPro" id="IPR026022">
    <property type="entry name" value="PhoU_dom"/>
</dbReference>
<dbReference type="Gene3D" id="1.20.58.220">
    <property type="entry name" value="Phosphate transport system protein phou homolog 2, domain 2"/>
    <property type="match status" value="1"/>
</dbReference>
<dbReference type="Pfam" id="PF01895">
    <property type="entry name" value="PhoU"/>
    <property type="match status" value="2"/>
</dbReference>
<dbReference type="SUPFAM" id="SSF109755">
    <property type="entry name" value="PhoU-like"/>
    <property type="match status" value="1"/>
</dbReference>
<comment type="subcellular location">
    <subcellularLocation>
        <location evidence="1 7">Cytoplasm</location>
    </subcellularLocation>
</comment>
<evidence type="ECO:0000256" key="5">
    <source>
        <dbReference type="ARBA" id="ARBA00022490"/>
    </source>
</evidence>
<dbReference type="GO" id="GO:0006817">
    <property type="term" value="P:phosphate ion transport"/>
    <property type="evidence" value="ECO:0007669"/>
    <property type="project" value="UniProtKB-KW"/>
</dbReference>
<dbReference type="AlphaFoldDB" id="A0A7G7CSC3"/>
<evidence type="ECO:0000256" key="3">
    <source>
        <dbReference type="ARBA" id="ARBA00011738"/>
    </source>
</evidence>
<comment type="function">
    <text evidence="7">Plays a role in the regulation of phosphate uptake.</text>
</comment>
<dbReference type="FunFam" id="1.20.58.220:FF:000004">
    <property type="entry name" value="Phosphate-specific transport system accessory protein PhoU"/>
    <property type="match status" value="1"/>
</dbReference>
<comment type="subunit">
    <text evidence="3 7">Homodimer.</text>
</comment>
<proteinExistence type="inferred from homology"/>
<sequence length="254" mass="29034">MRTAYRENLDNFAHDLIIMCDMVGSIMDKATEALVHSRLEPAEEALSTSDDLEDIRQRCEERAVKLLALENPVASDLRQVVSSIYIVEDLNRMASLSKHVAKAARRRHPDPAVPEAYRGYFVELGRLVRHMCETTRSLLVSPDTTVALQLTKDDDAVDDINEHLLTALTMKEWEYTTREAVDLTLLARYYERFADHCVNVSARIVYLTTGLTPDQYLAERAEAKDREEMLRHFQDLEKQFHGRSSPRPTDAPEG</sequence>
<keyword evidence="6 7" id="KW-0592">Phosphate transport</keyword>
<feature type="domain" description="PhoU" evidence="8">
    <location>
        <begin position="18"/>
        <end position="103"/>
    </location>
</feature>
<dbReference type="RefSeq" id="WP_185176862.1">
    <property type="nucleotide sequence ID" value="NZ_CP059404.1"/>
</dbReference>
<reference evidence="9 10" key="1">
    <citation type="submission" date="2020-07" db="EMBL/GenBank/DDBJ databases">
        <title>Complete genome and description of Corynebacterium incognita strain Marseille-Q3630 sp. nov.</title>
        <authorList>
            <person name="Boxberger M."/>
        </authorList>
    </citation>
    <scope>NUCLEOTIDE SEQUENCE [LARGE SCALE GENOMIC DNA]</scope>
    <source>
        <strain evidence="9 10">Marseille-Q3630</strain>
    </source>
</reference>
<gene>
    <name evidence="9" type="primary">phoU</name>
    <name evidence="9" type="ORF">H0194_03725</name>
</gene>